<evidence type="ECO:0000313" key="1">
    <source>
        <dbReference type="EMBL" id="KXS17454.1"/>
    </source>
</evidence>
<evidence type="ECO:0000313" key="2">
    <source>
        <dbReference type="Proteomes" id="UP000070544"/>
    </source>
</evidence>
<dbReference type="Proteomes" id="UP000070544">
    <property type="component" value="Unassembled WGS sequence"/>
</dbReference>
<dbReference type="AlphaFoldDB" id="A0A139ALL9"/>
<name>A0A139ALL9_GONPJ</name>
<dbReference type="InterPro" id="IPR036770">
    <property type="entry name" value="Ankyrin_rpt-contain_sf"/>
</dbReference>
<protein>
    <submittedName>
        <fullName evidence="1">Uncharacterized protein</fullName>
    </submittedName>
</protein>
<dbReference type="EMBL" id="KQ965747">
    <property type="protein sequence ID" value="KXS17454.1"/>
    <property type="molecule type" value="Genomic_DNA"/>
</dbReference>
<accession>A0A139ALL9</accession>
<dbReference type="SUPFAM" id="SSF48403">
    <property type="entry name" value="Ankyrin repeat"/>
    <property type="match status" value="1"/>
</dbReference>
<organism evidence="1 2">
    <name type="scientific">Gonapodya prolifera (strain JEL478)</name>
    <name type="common">Monoblepharis prolifera</name>
    <dbReference type="NCBI Taxonomy" id="1344416"/>
    <lineage>
        <taxon>Eukaryota</taxon>
        <taxon>Fungi</taxon>
        <taxon>Fungi incertae sedis</taxon>
        <taxon>Chytridiomycota</taxon>
        <taxon>Chytridiomycota incertae sedis</taxon>
        <taxon>Monoblepharidomycetes</taxon>
        <taxon>Monoblepharidales</taxon>
        <taxon>Gonapodyaceae</taxon>
        <taxon>Gonapodya</taxon>
    </lineage>
</organism>
<reference evidence="1 2" key="1">
    <citation type="journal article" date="2015" name="Genome Biol. Evol.">
        <title>Phylogenomic analyses indicate that early fungi evolved digesting cell walls of algal ancestors of land plants.</title>
        <authorList>
            <person name="Chang Y."/>
            <person name="Wang S."/>
            <person name="Sekimoto S."/>
            <person name="Aerts A.L."/>
            <person name="Choi C."/>
            <person name="Clum A."/>
            <person name="LaButti K.M."/>
            <person name="Lindquist E.A."/>
            <person name="Yee Ngan C."/>
            <person name="Ohm R.A."/>
            <person name="Salamov A.A."/>
            <person name="Grigoriev I.V."/>
            <person name="Spatafora J.W."/>
            <person name="Berbee M.L."/>
        </authorList>
    </citation>
    <scope>NUCLEOTIDE SEQUENCE [LARGE SCALE GENOMIC DNA]</scope>
    <source>
        <strain evidence="1 2">JEL478</strain>
    </source>
</reference>
<dbReference type="Gene3D" id="1.25.40.20">
    <property type="entry name" value="Ankyrin repeat-containing domain"/>
    <property type="match status" value="1"/>
</dbReference>
<proteinExistence type="predicted"/>
<keyword evidence="2" id="KW-1185">Reference proteome</keyword>
<gene>
    <name evidence="1" type="ORF">M427DRAFT_54723</name>
</gene>
<sequence>MDTSNDDETAAFAYFDAEEDVCVAAPPRPPSPSSLYPCSGSPTHTGSQTPHFPLLHLPSEILARIVPHFPPVVNHRYGKLIYHRLGLPTRALNKHLYAAVSSPAVKAVRAEVAYGNVQDAMVGECGVGDAQVVKVLLAKGAAVGTRSYRGRAAMGEAMRCGRLEVTRMLVDEFGVRAAYHDILAAAEKGHLRVLKLVLLEKLENADKVLDKAAACVAARRALRGGHYDVVRFLYENGTKRYGPAFRVHAKKEMADGHMSWRAFLDQRRWGDVQAMVELARDEVIDMNVSAVLRGLMEAALDARLLTSPDMVSVKQQLCTIGVPPSVVEEEFAVFRVIGSWDFV</sequence>